<reference evidence="2" key="1">
    <citation type="submission" date="2021-02" db="EMBL/GenBank/DDBJ databases">
        <title>Rhodobacter shimadae sp. nov., an aerobic anoxygenic phototrophic bacterium isolated from a hot spring.</title>
        <authorList>
            <person name="Muramatsu S."/>
            <person name="Haruta S."/>
            <person name="Hirose S."/>
            <person name="Hanada S."/>
        </authorList>
    </citation>
    <scope>NUCLEOTIDE SEQUENCE</scope>
    <source>
        <strain evidence="2">N10</strain>
    </source>
</reference>
<sequence>MTRRLITGWLLALVLALTSVTASVARAQAAGATDVVICSGYGIVTVAVDESGNPTGPVHDCPFCLAAMGAALLPDLPVALRPLSDGMRMDRPGEVAGWVRPSLPPLARGPPGAV</sequence>
<dbReference type="RefSeq" id="WP_220660675.1">
    <property type="nucleotide sequence ID" value="NZ_CP069370.1"/>
</dbReference>
<keyword evidence="1" id="KW-0732">Signal</keyword>
<dbReference type="InterPro" id="IPR021333">
    <property type="entry name" value="DUF2946"/>
</dbReference>
<protein>
    <submittedName>
        <fullName evidence="2">DUF2946 family protein</fullName>
    </submittedName>
</protein>
<dbReference type="AlphaFoldDB" id="A0A8G0ZTH5"/>
<dbReference type="EMBL" id="CP069370">
    <property type="protein sequence ID" value="QYZ68452.1"/>
    <property type="molecule type" value="Genomic_DNA"/>
</dbReference>
<dbReference type="Pfam" id="PF11162">
    <property type="entry name" value="DUF2946"/>
    <property type="match status" value="1"/>
</dbReference>
<accession>A0A8G0ZTH5</accession>
<dbReference type="KEGG" id="nsm:JO391_11705"/>
<evidence type="ECO:0000313" key="2">
    <source>
        <dbReference type="EMBL" id="QYZ68452.1"/>
    </source>
</evidence>
<keyword evidence="3" id="KW-1185">Reference proteome</keyword>
<proteinExistence type="predicted"/>
<name>A0A8G0ZTH5_9RHOB</name>
<gene>
    <name evidence="2" type="ORF">JO391_11705</name>
</gene>
<organism evidence="2 3">
    <name type="scientific">Neotabrizicola shimadae</name>
    <dbReference type="NCBI Taxonomy" id="2807096"/>
    <lineage>
        <taxon>Bacteria</taxon>
        <taxon>Pseudomonadati</taxon>
        <taxon>Pseudomonadota</taxon>
        <taxon>Alphaproteobacteria</taxon>
        <taxon>Rhodobacterales</taxon>
        <taxon>Paracoccaceae</taxon>
        <taxon>Neotabrizicola</taxon>
    </lineage>
</organism>
<feature type="chain" id="PRO_5034172718" evidence="1">
    <location>
        <begin position="28"/>
        <end position="114"/>
    </location>
</feature>
<dbReference type="Proteomes" id="UP000826300">
    <property type="component" value="Chromosome"/>
</dbReference>
<feature type="signal peptide" evidence="1">
    <location>
        <begin position="1"/>
        <end position="27"/>
    </location>
</feature>
<evidence type="ECO:0000256" key="1">
    <source>
        <dbReference type="SAM" id="SignalP"/>
    </source>
</evidence>
<evidence type="ECO:0000313" key="3">
    <source>
        <dbReference type="Proteomes" id="UP000826300"/>
    </source>
</evidence>